<protein>
    <recommendedName>
        <fullName evidence="6">7,8-dihydroneopterin aldolase</fullName>
        <ecNumber evidence="6">4.1.2.25</ecNumber>
    </recommendedName>
</protein>
<name>A0A4R4NQH8_9ACTN</name>
<dbReference type="PANTHER" id="PTHR42844">
    <property type="entry name" value="DIHYDRONEOPTERIN ALDOLASE 1-RELATED"/>
    <property type="match status" value="1"/>
</dbReference>
<dbReference type="EMBL" id="SMJW01000177">
    <property type="protein sequence ID" value="TDC11539.1"/>
    <property type="molecule type" value="Genomic_DNA"/>
</dbReference>
<dbReference type="GO" id="GO:0004150">
    <property type="term" value="F:dihydroneopterin aldolase activity"/>
    <property type="evidence" value="ECO:0007669"/>
    <property type="project" value="UniProtKB-UniRule"/>
</dbReference>
<dbReference type="GO" id="GO:0005737">
    <property type="term" value="C:cytoplasm"/>
    <property type="evidence" value="ECO:0007669"/>
    <property type="project" value="TreeGrafter"/>
</dbReference>
<evidence type="ECO:0000313" key="8">
    <source>
        <dbReference type="EMBL" id="TDC11539.1"/>
    </source>
</evidence>
<dbReference type="CDD" id="cd00534">
    <property type="entry name" value="DHNA_DHNTPE"/>
    <property type="match status" value="1"/>
</dbReference>
<dbReference type="Pfam" id="PF02152">
    <property type="entry name" value="FolB"/>
    <property type="match status" value="1"/>
</dbReference>
<keyword evidence="9" id="KW-1185">Reference proteome</keyword>
<comment type="catalytic activity">
    <reaction evidence="1 6">
        <text>7,8-dihydroneopterin = 6-hydroxymethyl-7,8-dihydropterin + glycolaldehyde</text>
        <dbReference type="Rhea" id="RHEA:10540"/>
        <dbReference type="ChEBI" id="CHEBI:17001"/>
        <dbReference type="ChEBI" id="CHEBI:17071"/>
        <dbReference type="ChEBI" id="CHEBI:44841"/>
        <dbReference type="EC" id="4.1.2.25"/>
    </reaction>
</comment>
<comment type="similarity">
    <text evidence="3 6">Belongs to the DHNA family.</text>
</comment>
<dbReference type="NCBIfam" id="TIGR00526">
    <property type="entry name" value="folB_dom"/>
    <property type="match status" value="1"/>
</dbReference>
<comment type="caution">
    <text evidence="8">The sequence shown here is derived from an EMBL/GenBank/DDBJ whole genome shotgun (WGS) entry which is preliminary data.</text>
</comment>
<keyword evidence="5 6" id="KW-0456">Lyase</keyword>
<dbReference type="PANTHER" id="PTHR42844:SF1">
    <property type="entry name" value="DIHYDRONEOPTERIN ALDOLASE 1-RELATED"/>
    <property type="match status" value="1"/>
</dbReference>
<dbReference type="GO" id="GO:0046656">
    <property type="term" value="P:folic acid biosynthetic process"/>
    <property type="evidence" value="ECO:0007669"/>
    <property type="project" value="UniProtKB-UniRule"/>
</dbReference>
<dbReference type="InterPro" id="IPR006157">
    <property type="entry name" value="FolB_dom"/>
</dbReference>
<dbReference type="UniPathway" id="UPA00077">
    <property type="reaction ID" value="UER00154"/>
</dbReference>
<sequence>MTFDRSEALDRIELRGLRARGRHGCLPAERELGQEFVVDAVLGLDTRPAAAGDDLSRTVDYGSLAGRLVEAVEGEPVNLIETLADRLATICLEDRAVSEVEITVHKPSAPVPHPFTDVAVKIRRSRP</sequence>
<dbReference type="AlphaFoldDB" id="A0A4R4NQH8"/>
<gene>
    <name evidence="8" type="primary">folB</name>
    <name evidence="8" type="ORF">E1284_28035</name>
</gene>
<dbReference type="SUPFAM" id="SSF55620">
    <property type="entry name" value="Tetrahydrobiopterin biosynthesis enzymes-like"/>
    <property type="match status" value="1"/>
</dbReference>
<evidence type="ECO:0000313" key="9">
    <source>
        <dbReference type="Proteomes" id="UP000295431"/>
    </source>
</evidence>
<evidence type="ECO:0000256" key="4">
    <source>
        <dbReference type="ARBA" id="ARBA00022909"/>
    </source>
</evidence>
<comment type="function">
    <text evidence="6">Catalyzes the conversion of 7,8-dihydroneopterin to 6-hydroxymethyl-7,8-dihydropterin.</text>
</comment>
<reference evidence="8 9" key="1">
    <citation type="submission" date="2019-03" db="EMBL/GenBank/DDBJ databases">
        <title>Draft genome sequences of novel Actinobacteria.</title>
        <authorList>
            <person name="Sahin N."/>
            <person name="Ay H."/>
            <person name="Saygin H."/>
        </authorList>
    </citation>
    <scope>NUCLEOTIDE SEQUENCE [LARGE SCALE GENOMIC DNA]</scope>
    <source>
        <strain evidence="8 9">DSM 45347</strain>
    </source>
</reference>
<accession>A0A4R4NQH8</accession>
<dbReference type="InterPro" id="IPR043133">
    <property type="entry name" value="GTP-CH-I_C/QueF"/>
</dbReference>
<comment type="pathway">
    <text evidence="2 6">Cofactor biosynthesis; tetrahydrofolate biosynthesis; 2-amino-4-hydroxy-6-hydroxymethyl-7,8-dihydropteridine diphosphate from 7,8-dihydroneopterin triphosphate: step 3/4.</text>
</comment>
<dbReference type="Proteomes" id="UP000295431">
    <property type="component" value="Unassembled WGS sequence"/>
</dbReference>
<evidence type="ECO:0000256" key="5">
    <source>
        <dbReference type="ARBA" id="ARBA00023239"/>
    </source>
</evidence>
<dbReference type="InterPro" id="IPR006156">
    <property type="entry name" value="Dihydroneopterin_aldolase"/>
</dbReference>
<organism evidence="8 9">
    <name type="scientific">Actinomadura bangladeshensis</name>
    <dbReference type="NCBI Taxonomy" id="453573"/>
    <lineage>
        <taxon>Bacteria</taxon>
        <taxon>Bacillati</taxon>
        <taxon>Actinomycetota</taxon>
        <taxon>Actinomycetes</taxon>
        <taxon>Streptosporangiales</taxon>
        <taxon>Thermomonosporaceae</taxon>
        <taxon>Actinomadura</taxon>
    </lineage>
</organism>
<evidence type="ECO:0000256" key="3">
    <source>
        <dbReference type="ARBA" id="ARBA00005708"/>
    </source>
</evidence>
<dbReference type="NCBIfam" id="TIGR00525">
    <property type="entry name" value="folB"/>
    <property type="match status" value="1"/>
</dbReference>
<dbReference type="Gene3D" id="3.30.1130.10">
    <property type="match status" value="1"/>
</dbReference>
<dbReference type="OrthoDB" id="3212934at2"/>
<evidence type="ECO:0000256" key="1">
    <source>
        <dbReference type="ARBA" id="ARBA00001353"/>
    </source>
</evidence>
<dbReference type="EC" id="4.1.2.25" evidence="6"/>
<evidence type="ECO:0000259" key="7">
    <source>
        <dbReference type="SMART" id="SM00905"/>
    </source>
</evidence>
<dbReference type="SMART" id="SM00905">
    <property type="entry name" value="FolB"/>
    <property type="match status" value="1"/>
</dbReference>
<proteinExistence type="inferred from homology"/>
<evidence type="ECO:0000256" key="2">
    <source>
        <dbReference type="ARBA" id="ARBA00005013"/>
    </source>
</evidence>
<dbReference type="RefSeq" id="WP_131943149.1">
    <property type="nucleotide sequence ID" value="NZ_BAAAMX010000003.1"/>
</dbReference>
<feature type="domain" description="Dihydroneopterin aldolase/epimerase" evidence="7">
    <location>
        <begin position="12"/>
        <end position="124"/>
    </location>
</feature>
<dbReference type="FunFam" id="3.30.1130.10:FF:000003">
    <property type="entry name" value="7,8-dihydroneopterin aldolase"/>
    <property type="match status" value="1"/>
</dbReference>
<keyword evidence="4 6" id="KW-0289">Folate biosynthesis</keyword>
<dbReference type="GO" id="GO:0046654">
    <property type="term" value="P:tetrahydrofolate biosynthetic process"/>
    <property type="evidence" value="ECO:0007669"/>
    <property type="project" value="UniProtKB-UniRule"/>
</dbReference>
<evidence type="ECO:0000256" key="6">
    <source>
        <dbReference type="RuleBase" id="RU362079"/>
    </source>
</evidence>